<dbReference type="Proteomes" id="UP000316988">
    <property type="component" value="Unassembled WGS sequence"/>
</dbReference>
<name>A0A554RNW2_9ACTN</name>
<organism evidence="1 2">
    <name type="scientific">Aeromicrobium piscarium</name>
    <dbReference type="NCBI Taxonomy" id="2590901"/>
    <lineage>
        <taxon>Bacteria</taxon>
        <taxon>Bacillati</taxon>
        <taxon>Actinomycetota</taxon>
        <taxon>Actinomycetes</taxon>
        <taxon>Propionibacteriales</taxon>
        <taxon>Nocardioidaceae</taxon>
        <taxon>Aeromicrobium</taxon>
    </lineage>
</organism>
<dbReference type="EMBL" id="VLNT01000020">
    <property type="protein sequence ID" value="TSD55808.1"/>
    <property type="molecule type" value="Genomic_DNA"/>
</dbReference>
<protein>
    <recommendedName>
        <fullName evidence="3">AraC family transcriptional regulator</fullName>
    </recommendedName>
</protein>
<dbReference type="Gene3D" id="3.20.80.10">
    <property type="entry name" value="Regulatory factor, effector binding domain"/>
    <property type="match status" value="1"/>
</dbReference>
<gene>
    <name evidence="1" type="ORF">FNM00_16230</name>
</gene>
<keyword evidence="2" id="KW-1185">Reference proteome</keyword>
<evidence type="ECO:0008006" key="3">
    <source>
        <dbReference type="Google" id="ProtNLM"/>
    </source>
</evidence>
<dbReference type="RefSeq" id="WP_143914590.1">
    <property type="nucleotide sequence ID" value="NZ_VLNT01000020.1"/>
</dbReference>
<evidence type="ECO:0000313" key="2">
    <source>
        <dbReference type="Proteomes" id="UP000316988"/>
    </source>
</evidence>
<dbReference type="InterPro" id="IPR011256">
    <property type="entry name" value="Reg_factor_effector_dom_sf"/>
</dbReference>
<dbReference type="SUPFAM" id="SSF55136">
    <property type="entry name" value="Probable bacterial effector-binding domain"/>
    <property type="match status" value="1"/>
</dbReference>
<dbReference type="OrthoDB" id="795001at2"/>
<sequence length="171" mass="18086">MLPLTPGPLHDVTWFDTERVPLAMAIHERVTMDVLRDLFDATYSAIGGAIARGELTPAGPALALYRGDPRGTFDIEIGFPVHTPWAGPVVADGITIVASEWPPGPTVAVSHIGGYDTLEASWEQLAAVASSSASGEPVALGELYVTEPSPEADPATLRTDLMIAVERTKGR</sequence>
<reference evidence="1 2" key="1">
    <citation type="submission" date="2019-07" db="EMBL/GenBank/DDBJ databases">
        <authorList>
            <person name="Zhao L.H."/>
        </authorList>
    </citation>
    <scope>NUCLEOTIDE SEQUENCE [LARGE SCALE GENOMIC DNA]</scope>
    <source>
        <strain evidence="1 2">Co35</strain>
    </source>
</reference>
<accession>A0A554RNW2</accession>
<comment type="caution">
    <text evidence="1">The sequence shown here is derived from an EMBL/GenBank/DDBJ whole genome shotgun (WGS) entry which is preliminary data.</text>
</comment>
<proteinExistence type="predicted"/>
<dbReference type="AlphaFoldDB" id="A0A554RNW2"/>
<evidence type="ECO:0000313" key="1">
    <source>
        <dbReference type="EMBL" id="TSD55808.1"/>
    </source>
</evidence>